<organism evidence="2 3">
    <name type="scientific">Ralstonia solanacearum (strain Po82)</name>
    <dbReference type="NCBI Taxonomy" id="1031711"/>
    <lineage>
        <taxon>Bacteria</taxon>
        <taxon>Pseudomonadati</taxon>
        <taxon>Pseudomonadota</taxon>
        <taxon>Betaproteobacteria</taxon>
        <taxon>Burkholderiales</taxon>
        <taxon>Burkholderiaceae</taxon>
        <taxon>Ralstonia</taxon>
        <taxon>Ralstonia solanacearum species complex</taxon>
    </lineage>
</organism>
<dbReference type="HOGENOM" id="CLU_3083924_0_0_4"/>
<dbReference type="PATRIC" id="fig|1031711.3.peg.1196"/>
<feature type="compositionally biased region" description="Low complexity" evidence="1">
    <location>
        <begin position="42"/>
        <end position="52"/>
    </location>
</feature>
<proteinExistence type="predicted"/>
<feature type="region of interest" description="Disordered" evidence="1">
    <location>
        <begin position="30"/>
        <end position="52"/>
    </location>
</feature>
<evidence type="ECO:0000313" key="2">
    <source>
        <dbReference type="EMBL" id="AEG68521.1"/>
    </source>
</evidence>
<evidence type="ECO:0000256" key="1">
    <source>
        <dbReference type="SAM" id="MobiDB-lite"/>
    </source>
</evidence>
<gene>
    <name evidence="2" type="ordered locus">RSPO_c01220</name>
</gene>
<dbReference type="KEGG" id="rsn:RSPO_c01220"/>
<dbReference type="AlphaFoldDB" id="F6FZF2"/>
<sequence length="52" mass="5338">MQAESVERHRIAGRCCRRCLSVHRGEGSLPVGSAGATGAGGTAAPRAARAKY</sequence>
<evidence type="ECO:0000313" key="3">
    <source>
        <dbReference type="Proteomes" id="UP000007953"/>
    </source>
</evidence>
<accession>F6FZF2</accession>
<protein>
    <submittedName>
        <fullName evidence="2">Uncharacterized protein</fullName>
    </submittedName>
</protein>
<dbReference type="EMBL" id="CP002819">
    <property type="protein sequence ID" value="AEG68521.1"/>
    <property type="molecule type" value="Genomic_DNA"/>
</dbReference>
<name>F6FZF2_RALS8</name>
<reference evidence="2 3" key="1">
    <citation type="journal article" date="2011" name="J. Bacteriol.">
        <title>Complete genome sequence of the plant pathogen Ralstonia solanacearum strain Po82.</title>
        <authorList>
            <person name="Xu J."/>
            <person name="Zheng H.J."/>
            <person name="Liu L."/>
            <person name="Pan Z.C."/>
            <person name="Prior P."/>
            <person name="Tang B."/>
            <person name="Xu J.S."/>
            <person name="Zhang H."/>
            <person name="Tian Q."/>
            <person name="Zhang L.Q."/>
            <person name="Feng J."/>
        </authorList>
    </citation>
    <scope>NUCLEOTIDE SEQUENCE [LARGE SCALE GENOMIC DNA]</scope>
    <source>
        <strain evidence="2 3">Po82</strain>
    </source>
</reference>
<dbReference type="Proteomes" id="UP000007953">
    <property type="component" value="Chromosome"/>
</dbReference>